<dbReference type="GO" id="GO:0005886">
    <property type="term" value="C:plasma membrane"/>
    <property type="evidence" value="ECO:0007669"/>
    <property type="project" value="UniProtKB-SubCell"/>
</dbReference>
<proteinExistence type="inferred from homology"/>
<dbReference type="Pfam" id="PF13677">
    <property type="entry name" value="MotB_plug"/>
    <property type="match status" value="1"/>
</dbReference>
<sequence length="278" mass="30519">MSEQSLPQIIVKRKRVKGGDAHHGGAWKVAYADFVTAMMAFFLLMWLLNATTEKQRKGLADYFSPTISFSQLSNGGDGTFWGESVFSEDTLVQNGQGASMLHPSQLQQARGDVGVKQGRGDQARGDVEKLLETLMARGGEAMSTLLQQRHVISRLSDEGLVIDIFSQPDGLLFDPETAKPTPLLSSTLGTVAEVLELVSNEVAVNAYLPSEPVVRVGRDAWKLSGDRADVARRVMERRGLPSDRLARISGFADRKPIDRDPMALRNERVEIVVLRSAI</sequence>
<evidence type="ECO:0000313" key="10">
    <source>
        <dbReference type="EMBL" id="QDY70064.1"/>
    </source>
</evidence>
<protein>
    <submittedName>
        <fullName evidence="10">OmpA family protein</fullName>
    </submittedName>
</protein>
<keyword evidence="3" id="KW-1003">Cell membrane</keyword>
<evidence type="ECO:0000256" key="3">
    <source>
        <dbReference type="ARBA" id="ARBA00022475"/>
    </source>
</evidence>
<evidence type="ECO:0000256" key="6">
    <source>
        <dbReference type="ARBA" id="ARBA00023136"/>
    </source>
</evidence>
<keyword evidence="6 7" id="KW-0472">Membrane</keyword>
<dbReference type="Pfam" id="PF00691">
    <property type="entry name" value="OmpA"/>
    <property type="match status" value="1"/>
</dbReference>
<accession>A0A5B8IWM4</accession>
<evidence type="ECO:0000256" key="1">
    <source>
        <dbReference type="ARBA" id="ARBA00004162"/>
    </source>
</evidence>
<gene>
    <name evidence="10" type="ORF">FPZ52_10840</name>
</gene>
<dbReference type="Proteomes" id="UP000318483">
    <property type="component" value="Chromosome"/>
</dbReference>
<evidence type="ECO:0000256" key="7">
    <source>
        <dbReference type="SAM" id="Phobius"/>
    </source>
</evidence>
<comment type="subcellular location">
    <subcellularLocation>
        <location evidence="1">Cell membrane</location>
        <topology evidence="1">Single-pass membrane protein</topology>
    </subcellularLocation>
</comment>
<dbReference type="InterPro" id="IPR036737">
    <property type="entry name" value="OmpA-like_sf"/>
</dbReference>
<dbReference type="InterPro" id="IPR006665">
    <property type="entry name" value="OmpA-like"/>
</dbReference>
<dbReference type="KEGG" id="lit:FPZ52_10840"/>
<feature type="domain" description="OmpA-like" evidence="8">
    <location>
        <begin position="172"/>
        <end position="264"/>
    </location>
</feature>
<evidence type="ECO:0000259" key="8">
    <source>
        <dbReference type="Pfam" id="PF00691"/>
    </source>
</evidence>
<dbReference type="InterPro" id="IPR050330">
    <property type="entry name" value="Bact_OuterMem_StrucFunc"/>
</dbReference>
<feature type="domain" description="Motility protein B-like N-terminal" evidence="9">
    <location>
        <begin position="13"/>
        <end position="65"/>
    </location>
</feature>
<dbReference type="OrthoDB" id="7170686at2"/>
<dbReference type="PANTHER" id="PTHR30329:SF21">
    <property type="entry name" value="LIPOPROTEIN YIAD-RELATED"/>
    <property type="match status" value="1"/>
</dbReference>
<dbReference type="SUPFAM" id="SSF103088">
    <property type="entry name" value="OmpA-like"/>
    <property type="match status" value="1"/>
</dbReference>
<feature type="transmembrane region" description="Helical" evidence="7">
    <location>
        <begin position="29"/>
        <end position="48"/>
    </location>
</feature>
<organism evidence="10 11">
    <name type="scientific">Qingshengfaniella alkalisoli</name>
    <dbReference type="NCBI Taxonomy" id="2599296"/>
    <lineage>
        <taxon>Bacteria</taxon>
        <taxon>Pseudomonadati</taxon>
        <taxon>Pseudomonadota</taxon>
        <taxon>Alphaproteobacteria</taxon>
        <taxon>Rhodobacterales</taxon>
        <taxon>Paracoccaceae</taxon>
        <taxon>Qingshengfaniella</taxon>
    </lineage>
</organism>
<comment type="similarity">
    <text evidence="2">Belongs to the MotB family.</text>
</comment>
<evidence type="ECO:0000256" key="4">
    <source>
        <dbReference type="ARBA" id="ARBA00022692"/>
    </source>
</evidence>
<keyword evidence="4 7" id="KW-0812">Transmembrane</keyword>
<dbReference type="InterPro" id="IPR025713">
    <property type="entry name" value="MotB-like_N_dom"/>
</dbReference>
<dbReference type="PANTHER" id="PTHR30329">
    <property type="entry name" value="STATOR ELEMENT OF FLAGELLAR MOTOR COMPLEX"/>
    <property type="match status" value="1"/>
</dbReference>
<evidence type="ECO:0000313" key="11">
    <source>
        <dbReference type="Proteomes" id="UP000318483"/>
    </source>
</evidence>
<evidence type="ECO:0000256" key="2">
    <source>
        <dbReference type="ARBA" id="ARBA00008914"/>
    </source>
</evidence>
<dbReference type="EMBL" id="CP042261">
    <property type="protein sequence ID" value="QDY70064.1"/>
    <property type="molecule type" value="Genomic_DNA"/>
</dbReference>
<reference evidence="10 11" key="1">
    <citation type="submission" date="2019-07" db="EMBL/GenBank/DDBJ databases">
        <title>Litoreibacter alkalisoli sp. nov., isolated from saline-alkaline soil.</title>
        <authorList>
            <person name="Wang S."/>
            <person name="Xu L."/>
            <person name="Xing Y.-T."/>
            <person name="Sun J.-Q."/>
        </authorList>
    </citation>
    <scope>NUCLEOTIDE SEQUENCE [LARGE SCALE GENOMIC DNA]</scope>
    <source>
        <strain evidence="10 11">LN3S51</strain>
    </source>
</reference>
<dbReference type="Gene3D" id="3.30.1330.60">
    <property type="entry name" value="OmpA-like domain"/>
    <property type="match status" value="1"/>
</dbReference>
<evidence type="ECO:0000259" key="9">
    <source>
        <dbReference type="Pfam" id="PF13677"/>
    </source>
</evidence>
<keyword evidence="11" id="KW-1185">Reference proteome</keyword>
<name>A0A5B8IWM4_9RHOB</name>
<evidence type="ECO:0000256" key="5">
    <source>
        <dbReference type="ARBA" id="ARBA00022989"/>
    </source>
</evidence>
<keyword evidence="5 7" id="KW-1133">Transmembrane helix</keyword>
<dbReference type="AlphaFoldDB" id="A0A5B8IWM4"/>